<evidence type="ECO:0000256" key="1">
    <source>
        <dbReference type="ARBA" id="ARBA00005695"/>
    </source>
</evidence>
<comment type="caution">
    <text evidence="6">The sequence shown here is derived from an EMBL/GenBank/DDBJ whole genome shotgun (WGS) entry which is preliminary data.</text>
</comment>
<dbReference type="PANTHER" id="PTHR30290">
    <property type="entry name" value="PERIPLASMIC BINDING COMPONENT OF ABC TRANSPORTER"/>
    <property type="match status" value="1"/>
</dbReference>
<dbReference type="InterPro" id="IPR039424">
    <property type="entry name" value="SBP_5"/>
</dbReference>
<dbReference type="Gene3D" id="3.90.76.10">
    <property type="entry name" value="Dipeptide-binding Protein, Domain 1"/>
    <property type="match status" value="1"/>
</dbReference>
<comment type="similarity">
    <text evidence="1">Belongs to the bacterial solute-binding protein 5 family.</text>
</comment>
<keyword evidence="3 4" id="KW-0732">Signal</keyword>
<evidence type="ECO:0000256" key="4">
    <source>
        <dbReference type="SAM" id="SignalP"/>
    </source>
</evidence>
<dbReference type="EMBL" id="BMPI01000046">
    <property type="protein sequence ID" value="GGM61915.1"/>
    <property type="molecule type" value="Genomic_DNA"/>
</dbReference>
<keyword evidence="7" id="KW-1185">Reference proteome</keyword>
<name>A0A917U819_9ACTN</name>
<dbReference type="InterPro" id="IPR000914">
    <property type="entry name" value="SBP_5_dom"/>
</dbReference>
<feature type="domain" description="Solute-binding protein family 5" evidence="5">
    <location>
        <begin position="80"/>
        <end position="430"/>
    </location>
</feature>
<evidence type="ECO:0000256" key="2">
    <source>
        <dbReference type="ARBA" id="ARBA00022448"/>
    </source>
</evidence>
<accession>A0A917U819</accession>
<gene>
    <name evidence="6" type="ORF">GCM10007977_074260</name>
</gene>
<dbReference type="Gene3D" id="3.10.105.10">
    <property type="entry name" value="Dipeptide-binding Protein, Domain 3"/>
    <property type="match status" value="1"/>
</dbReference>
<feature type="signal peptide" evidence="4">
    <location>
        <begin position="1"/>
        <end position="20"/>
    </location>
</feature>
<dbReference type="GO" id="GO:0042597">
    <property type="term" value="C:periplasmic space"/>
    <property type="evidence" value="ECO:0007669"/>
    <property type="project" value="UniProtKB-ARBA"/>
</dbReference>
<dbReference type="GO" id="GO:0015833">
    <property type="term" value="P:peptide transport"/>
    <property type="evidence" value="ECO:0007669"/>
    <property type="project" value="TreeGrafter"/>
</dbReference>
<protein>
    <submittedName>
        <fullName evidence="6">ABC transporter substrate-binding protein</fullName>
    </submittedName>
</protein>
<proteinExistence type="inferred from homology"/>
<dbReference type="PIRSF" id="PIRSF002741">
    <property type="entry name" value="MppA"/>
    <property type="match status" value="1"/>
</dbReference>
<dbReference type="Proteomes" id="UP000642070">
    <property type="component" value="Unassembled WGS sequence"/>
</dbReference>
<dbReference type="Pfam" id="PF00496">
    <property type="entry name" value="SBP_bac_5"/>
    <property type="match status" value="1"/>
</dbReference>
<reference evidence="6" key="2">
    <citation type="submission" date="2020-09" db="EMBL/GenBank/DDBJ databases">
        <authorList>
            <person name="Sun Q."/>
            <person name="Ohkuma M."/>
        </authorList>
    </citation>
    <scope>NUCLEOTIDE SEQUENCE</scope>
    <source>
        <strain evidence="6">JCM 19831</strain>
    </source>
</reference>
<evidence type="ECO:0000259" key="5">
    <source>
        <dbReference type="Pfam" id="PF00496"/>
    </source>
</evidence>
<evidence type="ECO:0000256" key="3">
    <source>
        <dbReference type="ARBA" id="ARBA00022729"/>
    </source>
</evidence>
<dbReference type="InterPro" id="IPR030678">
    <property type="entry name" value="Peptide/Ni-bd"/>
</dbReference>
<dbReference type="GO" id="GO:0043190">
    <property type="term" value="C:ATP-binding cassette (ABC) transporter complex"/>
    <property type="evidence" value="ECO:0007669"/>
    <property type="project" value="InterPro"/>
</dbReference>
<reference evidence="6" key="1">
    <citation type="journal article" date="2014" name="Int. J. Syst. Evol. Microbiol.">
        <title>Complete genome sequence of Corynebacterium casei LMG S-19264T (=DSM 44701T), isolated from a smear-ripened cheese.</title>
        <authorList>
            <consortium name="US DOE Joint Genome Institute (JGI-PGF)"/>
            <person name="Walter F."/>
            <person name="Albersmeier A."/>
            <person name="Kalinowski J."/>
            <person name="Ruckert C."/>
        </authorList>
    </citation>
    <scope>NUCLEOTIDE SEQUENCE</scope>
    <source>
        <strain evidence="6">JCM 19831</strain>
    </source>
</reference>
<dbReference type="PANTHER" id="PTHR30290:SF9">
    <property type="entry name" value="OLIGOPEPTIDE-BINDING PROTEIN APPA"/>
    <property type="match status" value="1"/>
</dbReference>
<evidence type="ECO:0000313" key="7">
    <source>
        <dbReference type="Proteomes" id="UP000642070"/>
    </source>
</evidence>
<evidence type="ECO:0000313" key="6">
    <source>
        <dbReference type="EMBL" id="GGM61915.1"/>
    </source>
</evidence>
<dbReference type="PROSITE" id="PS51257">
    <property type="entry name" value="PROKAR_LIPOPROTEIN"/>
    <property type="match status" value="1"/>
</dbReference>
<sequence length="534" mass="57303">MKWIYSGMALLVGASVAVTGCSSSSDSEDTSSAKSQLIMTYPGKFSFNFHPVADSDSGQQIFYNLFYSNLVRRGSSAGTIVADLASTWENVAATTYTFRLNDKAKWSDGQPVTADDVVFTATAAAQNADKFTGYTPTAWLAIDGAAAIAGTTKPLTGIKAVDPHTVQITLAAPDSQYLTTLANAVHVILPQHALAAVAPATWAKSAFATQTPIGSGPYKLAKVVPDQYLEFAANMDYYQGAPKIKKIFVKTGMTEAGIVNQLKTGELDVALGMDPTNQSLLASTSRLKTSVDVGVGTMYIQFRVDNPQVADERVRQAFYYGVDRASMLKSLFGNAGKVLWAPAGFDQTGADLNHYDYDPAKAKQLLDAANFDYAKPLTLPYASTESGWDKIAATIKDDMGKIGVNITLAPMDETAWSSKLSDPNPNAFSVTLNCCGTEGRSPDASSVYYNKTFVGTKYYNDQLIGLFAAGRAESDPAKQATIYAQAAKILNTAVPYNWLWARSGLNVLPTALQGASIYQSVIDTTGNAWQWSLR</sequence>
<organism evidence="6 7">
    <name type="scientific">Dactylosporangium sucinum</name>
    <dbReference type="NCBI Taxonomy" id="1424081"/>
    <lineage>
        <taxon>Bacteria</taxon>
        <taxon>Bacillati</taxon>
        <taxon>Actinomycetota</taxon>
        <taxon>Actinomycetes</taxon>
        <taxon>Micromonosporales</taxon>
        <taxon>Micromonosporaceae</taxon>
        <taxon>Dactylosporangium</taxon>
    </lineage>
</organism>
<dbReference type="SUPFAM" id="SSF53850">
    <property type="entry name" value="Periplasmic binding protein-like II"/>
    <property type="match status" value="1"/>
</dbReference>
<keyword evidence="2" id="KW-0813">Transport</keyword>
<dbReference type="Gene3D" id="3.40.190.10">
    <property type="entry name" value="Periplasmic binding protein-like II"/>
    <property type="match status" value="1"/>
</dbReference>
<feature type="chain" id="PRO_5039466237" evidence="4">
    <location>
        <begin position="21"/>
        <end position="534"/>
    </location>
</feature>
<dbReference type="AlphaFoldDB" id="A0A917U819"/>
<dbReference type="GO" id="GO:1904680">
    <property type="term" value="F:peptide transmembrane transporter activity"/>
    <property type="evidence" value="ECO:0007669"/>
    <property type="project" value="TreeGrafter"/>
</dbReference>
<dbReference type="CDD" id="cd00995">
    <property type="entry name" value="PBP2_NikA_DppA_OppA_like"/>
    <property type="match status" value="1"/>
</dbReference>